<feature type="compositionally biased region" description="Basic and acidic residues" evidence="1">
    <location>
        <begin position="16"/>
        <end position="32"/>
    </location>
</feature>
<proteinExistence type="predicted"/>
<evidence type="ECO:0000313" key="2">
    <source>
        <dbReference type="EMBL" id="KAA0592735.1"/>
    </source>
</evidence>
<reference evidence="2 3" key="1">
    <citation type="submission" date="2019-08" db="EMBL/GenBank/DDBJ databases">
        <authorList>
            <person name="Grouzdev D."/>
            <person name="Tikhonova E."/>
            <person name="Kravchenko I."/>
        </authorList>
    </citation>
    <scope>NUCLEOTIDE SEQUENCE [LARGE SCALE GENOMIC DNA]</scope>
    <source>
        <strain evidence="2 3">59b</strain>
    </source>
</reference>
<feature type="compositionally biased region" description="Acidic residues" evidence="1">
    <location>
        <begin position="160"/>
        <end position="174"/>
    </location>
</feature>
<gene>
    <name evidence="2" type="ORF">FZ942_26680</name>
</gene>
<protein>
    <submittedName>
        <fullName evidence="2">Uncharacterized protein</fullName>
    </submittedName>
</protein>
<feature type="compositionally biased region" description="Gly residues" evidence="1">
    <location>
        <begin position="1"/>
        <end position="14"/>
    </location>
</feature>
<sequence length="424" mass="47541">MRGPSGASGQGGGFQMRDRQQVIERQDVDRGRSPGQAATSHLASLSATFNNSSRVMALQQLGTRLNQNPVRSAPVQAKSQEHSGTVVQRVLIGEVGDEPEVTLDTYEKVVDYIESDKTIEYNFLEYRADAKELVERFIEKNDGTYESPSDLLRSIENFANEEEAESESDQEDHEEPLVIPRKRHVKNKDKSTRKGNARLRVSPGKSDAIMDKYALMSGDEITKGLNSINDTHIDLFSNLYQGGKESDFRHFQGRSNLKDLRKAADFLENDKADVNYKNQLELATAKILAGKQLVRKMSKAESAAYQISRGTEKDVFRKGSEGMKAFRIDETYSFSSTERNNREGDYDVVMLVNLSPKLKTYFINFLSPNTSNPLGVQDKSMQFGINPQFKFEGDDVTILIPPSGWAAFWSFVANDVSFKDNASP</sequence>
<dbReference type="Proteomes" id="UP000324927">
    <property type="component" value="Unassembled WGS sequence"/>
</dbReference>
<evidence type="ECO:0000256" key="1">
    <source>
        <dbReference type="SAM" id="MobiDB-lite"/>
    </source>
</evidence>
<feature type="region of interest" description="Disordered" evidence="1">
    <location>
        <begin position="1"/>
        <end position="41"/>
    </location>
</feature>
<keyword evidence="3" id="KW-1185">Reference proteome</keyword>
<accession>A0A5A9GFZ2</accession>
<evidence type="ECO:0000313" key="3">
    <source>
        <dbReference type="Proteomes" id="UP000324927"/>
    </source>
</evidence>
<organism evidence="2 3">
    <name type="scientific">Azospirillum lipoferum</name>
    <dbReference type="NCBI Taxonomy" id="193"/>
    <lineage>
        <taxon>Bacteria</taxon>
        <taxon>Pseudomonadati</taxon>
        <taxon>Pseudomonadota</taxon>
        <taxon>Alphaproteobacteria</taxon>
        <taxon>Rhodospirillales</taxon>
        <taxon>Azospirillaceae</taxon>
        <taxon>Azospirillum</taxon>
    </lineage>
</organism>
<dbReference type="EMBL" id="VTTN01000014">
    <property type="protein sequence ID" value="KAA0592735.1"/>
    <property type="molecule type" value="Genomic_DNA"/>
</dbReference>
<dbReference type="AlphaFoldDB" id="A0A5A9GFZ2"/>
<feature type="compositionally biased region" description="Basic residues" evidence="1">
    <location>
        <begin position="180"/>
        <end position="197"/>
    </location>
</feature>
<dbReference type="RefSeq" id="WP_149234102.1">
    <property type="nucleotide sequence ID" value="NZ_JALJXJ010000017.1"/>
</dbReference>
<feature type="region of interest" description="Disordered" evidence="1">
    <location>
        <begin position="160"/>
        <end position="200"/>
    </location>
</feature>
<comment type="caution">
    <text evidence="2">The sequence shown here is derived from an EMBL/GenBank/DDBJ whole genome shotgun (WGS) entry which is preliminary data.</text>
</comment>
<name>A0A5A9GFZ2_AZOLI</name>